<evidence type="ECO:0000256" key="1">
    <source>
        <dbReference type="RuleBase" id="RU362006"/>
    </source>
</evidence>
<dbReference type="PANTHER" id="PTHR12300">
    <property type="entry name" value="HVA22-LIKE PROTEINS"/>
    <property type="match status" value="1"/>
</dbReference>
<evidence type="ECO:0000313" key="4">
    <source>
        <dbReference type="Proteomes" id="UP001634007"/>
    </source>
</evidence>
<dbReference type="AlphaFoldDB" id="A0ABD3M0I0"/>
<feature type="compositionally biased region" description="Polar residues" evidence="2">
    <location>
        <begin position="180"/>
        <end position="189"/>
    </location>
</feature>
<protein>
    <recommendedName>
        <fullName evidence="1">HVA22-like protein</fullName>
    </recommendedName>
</protein>
<evidence type="ECO:0000313" key="3">
    <source>
        <dbReference type="EMBL" id="KAL3755571.1"/>
    </source>
</evidence>
<dbReference type="Proteomes" id="UP001634007">
    <property type="component" value="Unassembled WGS sequence"/>
</dbReference>
<dbReference type="PANTHER" id="PTHR12300:SF162">
    <property type="entry name" value="HVA22-LIKE PROTEIN J"/>
    <property type="match status" value="1"/>
</dbReference>
<keyword evidence="4" id="KW-1185">Reference proteome</keyword>
<comment type="subcellular location">
    <subcellularLocation>
        <location evidence="1">Membrane</location>
        <topology evidence="1">Multi-pass membrane protein</topology>
    </subcellularLocation>
</comment>
<sequence>MLWNFITRCLLFVFGYVYPAFQCYKTMAKNTEAAKNGEQTKELRQWCQYWIIVTMFTVLERIADVLISWLPMYWEPLKLGFIIYLWHPKTEGTGHVYETLQDQFMKKHESKIDEKLVEWKARAWEFASPCRQYTSDFAQDAFARAMQYLASQSKILNFKEGRSLGSINRSASRTPRPESGETNPGSHTD</sequence>
<feature type="region of interest" description="Disordered" evidence="2">
    <location>
        <begin position="166"/>
        <end position="189"/>
    </location>
</feature>
<accession>A0ABD3M0I0</accession>
<comment type="similarity">
    <text evidence="1">Belongs to the DP1 family.</text>
</comment>
<dbReference type="EMBL" id="JBJKBG010000001">
    <property type="protein sequence ID" value="KAL3755571.1"/>
    <property type="molecule type" value="Genomic_DNA"/>
</dbReference>
<gene>
    <name evidence="3" type="ORF">ACJRO7_002600</name>
</gene>
<proteinExistence type="inferred from homology"/>
<evidence type="ECO:0000256" key="2">
    <source>
        <dbReference type="SAM" id="MobiDB-lite"/>
    </source>
</evidence>
<organism evidence="3 4">
    <name type="scientific">Eucalyptus globulus</name>
    <name type="common">Tasmanian blue gum</name>
    <dbReference type="NCBI Taxonomy" id="34317"/>
    <lineage>
        <taxon>Eukaryota</taxon>
        <taxon>Viridiplantae</taxon>
        <taxon>Streptophyta</taxon>
        <taxon>Embryophyta</taxon>
        <taxon>Tracheophyta</taxon>
        <taxon>Spermatophyta</taxon>
        <taxon>Magnoliopsida</taxon>
        <taxon>eudicotyledons</taxon>
        <taxon>Gunneridae</taxon>
        <taxon>Pentapetalae</taxon>
        <taxon>rosids</taxon>
        <taxon>malvids</taxon>
        <taxon>Myrtales</taxon>
        <taxon>Myrtaceae</taxon>
        <taxon>Myrtoideae</taxon>
        <taxon>Eucalypteae</taxon>
        <taxon>Eucalyptus</taxon>
    </lineage>
</organism>
<name>A0ABD3M0I0_EUCGL</name>
<dbReference type="Pfam" id="PF03134">
    <property type="entry name" value="TB2_DP1_HVA22"/>
    <property type="match status" value="1"/>
</dbReference>
<dbReference type="GO" id="GO:0016020">
    <property type="term" value="C:membrane"/>
    <property type="evidence" value="ECO:0007669"/>
    <property type="project" value="UniProtKB-SubCell"/>
</dbReference>
<reference evidence="3 4" key="1">
    <citation type="submission" date="2024-11" db="EMBL/GenBank/DDBJ databases">
        <title>Chromosome-level genome assembly of Eucalyptus globulus Labill. provides insights into its genome evolution.</title>
        <authorList>
            <person name="Li X."/>
        </authorList>
    </citation>
    <scope>NUCLEOTIDE SEQUENCE [LARGE SCALE GENOMIC DNA]</scope>
    <source>
        <strain evidence="3">CL2024</strain>
        <tissue evidence="3">Fresh tender leaves</tissue>
    </source>
</reference>
<dbReference type="InterPro" id="IPR004345">
    <property type="entry name" value="TB2_DP1_HVA22"/>
</dbReference>
<comment type="caution">
    <text evidence="3">The sequence shown here is derived from an EMBL/GenBank/DDBJ whole genome shotgun (WGS) entry which is preliminary data.</text>
</comment>